<dbReference type="AlphaFoldDB" id="A0A1F6ME73"/>
<evidence type="ECO:0000259" key="1">
    <source>
        <dbReference type="Pfam" id="PF18480"/>
    </source>
</evidence>
<organism evidence="2 3">
    <name type="scientific">Candidatus Magasanikbacteria bacterium RIFCSPHIGHO2_02_FULL_51_14</name>
    <dbReference type="NCBI Taxonomy" id="1798683"/>
    <lineage>
        <taxon>Bacteria</taxon>
        <taxon>Candidatus Magasanikiibacteriota</taxon>
    </lineage>
</organism>
<dbReference type="EMBL" id="MFQE01000057">
    <property type="protein sequence ID" value="OGH69936.1"/>
    <property type="molecule type" value="Genomic_DNA"/>
</dbReference>
<gene>
    <name evidence="2" type="ORF">A3C90_00435</name>
</gene>
<comment type="caution">
    <text evidence="2">The sequence shown here is derived from an EMBL/GenBank/DDBJ whole genome shotgun (WGS) entry which is preliminary data.</text>
</comment>
<dbReference type="STRING" id="1798683.A3C90_00435"/>
<protein>
    <recommendedName>
        <fullName evidence="1">DUF5615 domain-containing protein</fullName>
    </recommendedName>
</protein>
<name>A0A1F6ME73_9BACT</name>
<feature type="domain" description="DUF5615" evidence="1">
    <location>
        <begin position="1"/>
        <end position="107"/>
    </location>
</feature>
<dbReference type="Proteomes" id="UP000177457">
    <property type="component" value="Unassembled WGS sequence"/>
</dbReference>
<dbReference type="InterPro" id="IPR041049">
    <property type="entry name" value="DUF5615"/>
</dbReference>
<sequence length="119" mass="13712">MRYLIDENVRYSVCERLTKLGHDVVAIADIAPSLTDEGVLELSAKEQRILLTNDADFGMLIYRRRFPAHGIVLFRLKKDTRTNVLSRLEVVLRDHGDKMAGHFIIISENQIRVRPLKIL</sequence>
<evidence type="ECO:0000313" key="2">
    <source>
        <dbReference type="EMBL" id="OGH69936.1"/>
    </source>
</evidence>
<accession>A0A1F6ME73</accession>
<dbReference type="Pfam" id="PF18480">
    <property type="entry name" value="DUF5615"/>
    <property type="match status" value="1"/>
</dbReference>
<reference evidence="2 3" key="1">
    <citation type="journal article" date="2016" name="Nat. Commun.">
        <title>Thousands of microbial genomes shed light on interconnected biogeochemical processes in an aquifer system.</title>
        <authorList>
            <person name="Anantharaman K."/>
            <person name="Brown C.T."/>
            <person name="Hug L.A."/>
            <person name="Sharon I."/>
            <person name="Castelle C.J."/>
            <person name="Probst A.J."/>
            <person name="Thomas B.C."/>
            <person name="Singh A."/>
            <person name="Wilkins M.J."/>
            <person name="Karaoz U."/>
            <person name="Brodie E.L."/>
            <person name="Williams K.H."/>
            <person name="Hubbard S.S."/>
            <person name="Banfield J.F."/>
        </authorList>
    </citation>
    <scope>NUCLEOTIDE SEQUENCE [LARGE SCALE GENOMIC DNA]</scope>
</reference>
<proteinExistence type="predicted"/>
<evidence type="ECO:0000313" key="3">
    <source>
        <dbReference type="Proteomes" id="UP000177457"/>
    </source>
</evidence>